<protein>
    <submittedName>
        <fullName evidence="1">Uncharacterized protein</fullName>
    </submittedName>
</protein>
<organism evidence="1">
    <name type="scientific">marine sediment metagenome</name>
    <dbReference type="NCBI Taxonomy" id="412755"/>
    <lineage>
        <taxon>unclassified sequences</taxon>
        <taxon>metagenomes</taxon>
        <taxon>ecological metagenomes</taxon>
    </lineage>
</organism>
<reference evidence="1" key="1">
    <citation type="journal article" date="2015" name="Nature">
        <title>Complex archaea that bridge the gap between prokaryotes and eukaryotes.</title>
        <authorList>
            <person name="Spang A."/>
            <person name="Saw J.H."/>
            <person name="Jorgensen S.L."/>
            <person name="Zaremba-Niedzwiedzka K."/>
            <person name="Martijn J."/>
            <person name="Lind A.E."/>
            <person name="van Eijk R."/>
            <person name="Schleper C."/>
            <person name="Guy L."/>
            <person name="Ettema T.J."/>
        </authorList>
    </citation>
    <scope>NUCLEOTIDE SEQUENCE</scope>
</reference>
<sequence>TATAVITIKLFMLVNGVETKVYPPSATTWTVGTDPDGIWVVNGTLEITGVLRVEVQSDNAGDDAKEISYKYDLEDM</sequence>
<name>A0A0F9DKW5_9ZZZZ</name>
<proteinExistence type="predicted"/>
<feature type="non-terminal residue" evidence="1">
    <location>
        <position position="1"/>
    </location>
</feature>
<comment type="caution">
    <text evidence="1">The sequence shown here is derived from an EMBL/GenBank/DDBJ whole genome shotgun (WGS) entry which is preliminary data.</text>
</comment>
<dbReference type="AlphaFoldDB" id="A0A0F9DKW5"/>
<gene>
    <name evidence="1" type="ORF">LCGC14_2186130</name>
</gene>
<evidence type="ECO:0000313" key="1">
    <source>
        <dbReference type="EMBL" id="KKL62343.1"/>
    </source>
</evidence>
<dbReference type="EMBL" id="LAZR01028520">
    <property type="protein sequence ID" value="KKL62343.1"/>
    <property type="molecule type" value="Genomic_DNA"/>
</dbReference>
<accession>A0A0F9DKW5</accession>